<evidence type="ECO:0000313" key="4">
    <source>
        <dbReference type="Proteomes" id="UP001165444"/>
    </source>
</evidence>
<evidence type="ECO:0000256" key="1">
    <source>
        <dbReference type="SAM" id="SignalP"/>
    </source>
</evidence>
<sequence length="479" mass="54480">MKRIGVILLAVVSLLTSCGRSLSNAGGEVTGARSMAINEPAPYGMVLINRGSFEMGPAEKDSIWGIMPDKKGISVDAFWMDETETTNAEYRQFVYWVRDSIIRERLADPAYGGNDLFKITEDKYGDPVTPHLDWSRPIPWKKANEDEIRAIESVYYTNPVTGEKKLDAKQMVFKYEWYDYTAAALRKNQMDPTDRVRNTDIKVDPNEVIMISKDTAYIDEEGNIVNETITRPRSGPWDFLHTRIVNIYPDENCWVNDFNNAYNEPYTRMYFNHPGYDDYPVVGVSWEQATAFCIWRTNLFKQSLALPAGQVVEPFRLPTEGEWEYAARCGKNENKYPWAGDNLVGGSGKGCFLGNFKPGKGNYTEDGHLITSRVGSFAPNEFGLFDMAGNVSEWTSTAYTESGPNQMSDINPELRYNAAKEDPYALKKKVVRGGSWKDVSQFIRSDMRSFEYQNETRSYIGFRCVRTQIGFSKVKGKKK</sequence>
<dbReference type="InterPro" id="IPR051043">
    <property type="entry name" value="Sulfatase_Mod_Factor_Kinase"/>
</dbReference>
<dbReference type="Gene3D" id="3.90.1580.10">
    <property type="entry name" value="paralog of FGE (formylglycine-generating enzyme)"/>
    <property type="match status" value="2"/>
</dbReference>
<keyword evidence="4" id="KW-1185">Reference proteome</keyword>
<dbReference type="PANTHER" id="PTHR23150">
    <property type="entry name" value="SULFATASE MODIFYING FACTOR 1, 2"/>
    <property type="match status" value="1"/>
</dbReference>
<feature type="signal peptide" evidence="1">
    <location>
        <begin position="1"/>
        <end position="25"/>
    </location>
</feature>
<dbReference type="SUPFAM" id="SSF56436">
    <property type="entry name" value="C-type lectin-like"/>
    <property type="match status" value="1"/>
</dbReference>
<comment type="caution">
    <text evidence="3">The sequence shown here is derived from an EMBL/GenBank/DDBJ whole genome shotgun (WGS) entry which is preliminary data.</text>
</comment>
<dbReference type="InterPro" id="IPR016187">
    <property type="entry name" value="CTDL_fold"/>
</dbReference>
<evidence type="ECO:0000259" key="2">
    <source>
        <dbReference type="Pfam" id="PF03781"/>
    </source>
</evidence>
<dbReference type="Pfam" id="PF03781">
    <property type="entry name" value="FGE-sulfatase"/>
    <property type="match status" value="1"/>
</dbReference>
<dbReference type="PANTHER" id="PTHR23150:SF19">
    <property type="entry name" value="FORMYLGLYCINE-GENERATING ENZYME"/>
    <property type="match status" value="1"/>
</dbReference>
<reference evidence="3 4" key="1">
    <citation type="submission" date="2022-03" db="EMBL/GenBank/DDBJ databases">
        <title>Parabacteroides sp. nov. isolated from swine feces.</title>
        <authorList>
            <person name="Bak J.E."/>
        </authorList>
    </citation>
    <scope>NUCLEOTIDE SEQUENCE [LARGE SCALE GENOMIC DNA]</scope>
    <source>
        <strain evidence="3 4">AGMB00274</strain>
    </source>
</reference>
<dbReference type="RefSeq" id="WP_243323660.1">
    <property type="nucleotide sequence ID" value="NZ_JAKZMM010000009.1"/>
</dbReference>
<accession>A0ABT0BZG3</accession>
<organism evidence="3 4">
    <name type="scientific">Parabacteroides faecalis</name>
    <dbReference type="NCBI Taxonomy" id="2924040"/>
    <lineage>
        <taxon>Bacteria</taxon>
        <taxon>Pseudomonadati</taxon>
        <taxon>Bacteroidota</taxon>
        <taxon>Bacteroidia</taxon>
        <taxon>Bacteroidales</taxon>
        <taxon>Tannerellaceae</taxon>
        <taxon>Parabacteroides</taxon>
    </lineage>
</organism>
<feature type="domain" description="Sulfatase-modifying factor enzyme-like" evidence="2">
    <location>
        <begin position="44"/>
        <end position="466"/>
    </location>
</feature>
<proteinExistence type="predicted"/>
<feature type="chain" id="PRO_5046427606" evidence="1">
    <location>
        <begin position="26"/>
        <end position="479"/>
    </location>
</feature>
<keyword evidence="1" id="KW-0732">Signal</keyword>
<evidence type="ECO:0000313" key="3">
    <source>
        <dbReference type="EMBL" id="MCJ2379968.1"/>
    </source>
</evidence>
<gene>
    <name evidence="3" type="ORF">MUN53_04980</name>
</gene>
<dbReference type="EMBL" id="JAKZMM010000009">
    <property type="protein sequence ID" value="MCJ2379968.1"/>
    <property type="molecule type" value="Genomic_DNA"/>
</dbReference>
<dbReference type="InterPro" id="IPR005532">
    <property type="entry name" value="SUMF_dom"/>
</dbReference>
<protein>
    <submittedName>
        <fullName evidence="3">SUMF1/EgtB/PvdO family nonheme iron enzyme</fullName>
    </submittedName>
</protein>
<name>A0ABT0BZG3_9BACT</name>
<dbReference type="InterPro" id="IPR042095">
    <property type="entry name" value="SUMF_sf"/>
</dbReference>
<dbReference type="PROSITE" id="PS51257">
    <property type="entry name" value="PROKAR_LIPOPROTEIN"/>
    <property type="match status" value="1"/>
</dbReference>
<dbReference type="Proteomes" id="UP001165444">
    <property type="component" value="Unassembled WGS sequence"/>
</dbReference>